<feature type="region of interest" description="Disordered" evidence="2">
    <location>
        <begin position="71"/>
        <end position="148"/>
    </location>
</feature>
<evidence type="ECO:0000256" key="2">
    <source>
        <dbReference type="SAM" id="MobiDB-lite"/>
    </source>
</evidence>
<dbReference type="InterPro" id="IPR036869">
    <property type="entry name" value="J_dom_sf"/>
</dbReference>
<feature type="domain" description="J" evidence="3">
    <location>
        <begin position="8"/>
        <end position="73"/>
    </location>
</feature>
<keyword evidence="5" id="KW-1185">Reference proteome</keyword>
<proteinExistence type="predicted"/>
<evidence type="ECO:0000256" key="1">
    <source>
        <dbReference type="ARBA" id="ARBA00023186"/>
    </source>
</evidence>
<sequence>MAAAETQDPYALLEVAETATRAEIKQAYRRLALLHHPDRNQQSAASTQRFQQIAAAWEILSDRKKRFTYDATRRIPNSTMPSHARKHAEKSDARKSDARKPATQPAALQADRSLRQADAPLRWQRDMQAPRRRCSHAAGVAAPSCTPS</sequence>
<dbReference type="OrthoDB" id="10250354at2759"/>
<dbReference type="PANTHER" id="PTHR44360:SF1">
    <property type="entry name" value="DNAJ HOMOLOG SUBFAMILY B MEMBER 9"/>
    <property type="match status" value="1"/>
</dbReference>
<dbReference type="PROSITE" id="PS50076">
    <property type="entry name" value="DNAJ_2"/>
    <property type="match status" value="1"/>
</dbReference>
<feature type="compositionally biased region" description="Basic and acidic residues" evidence="2">
    <location>
        <begin position="89"/>
        <end position="100"/>
    </location>
</feature>
<dbReference type="Pfam" id="PF00226">
    <property type="entry name" value="DnaJ"/>
    <property type="match status" value="1"/>
</dbReference>
<dbReference type="CDD" id="cd06257">
    <property type="entry name" value="DnaJ"/>
    <property type="match status" value="1"/>
</dbReference>
<accession>A0A6A6AYK7</accession>
<dbReference type="GeneID" id="54300104"/>
<dbReference type="InterPro" id="IPR001623">
    <property type="entry name" value="DnaJ_domain"/>
</dbReference>
<dbReference type="GO" id="GO:0051787">
    <property type="term" value="F:misfolded protein binding"/>
    <property type="evidence" value="ECO:0007669"/>
    <property type="project" value="TreeGrafter"/>
</dbReference>
<reference evidence="4" key="1">
    <citation type="journal article" date="2020" name="Stud. Mycol.">
        <title>101 Dothideomycetes genomes: a test case for predicting lifestyles and emergence of pathogens.</title>
        <authorList>
            <person name="Haridas S."/>
            <person name="Albert R."/>
            <person name="Binder M."/>
            <person name="Bloem J."/>
            <person name="Labutti K."/>
            <person name="Salamov A."/>
            <person name="Andreopoulos B."/>
            <person name="Baker S."/>
            <person name="Barry K."/>
            <person name="Bills G."/>
            <person name="Bluhm B."/>
            <person name="Cannon C."/>
            <person name="Castanera R."/>
            <person name="Culley D."/>
            <person name="Daum C."/>
            <person name="Ezra D."/>
            <person name="Gonzalez J."/>
            <person name="Henrissat B."/>
            <person name="Kuo A."/>
            <person name="Liang C."/>
            <person name="Lipzen A."/>
            <person name="Lutzoni F."/>
            <person name="Magnuson J."/>
            <person name="Mondo S."/>
            <person name="Nolan M."/>
            <person name="Ohm R."/>
            <person name="Pangilinan J."/>
            <person name="Park H.-J."/>
            <person name="Ramirez L."/>
            <person name="Alfaro M."/>
            <person name="Sun H."/>
            <person name="Tritt A."/>
            <person name="Yoshinaga Y."/>
            <person name="Zwiers L.-H."/>
            <person name="Turgeon B."/>
            <person name="Goodwin S."/>
            <person name="Spatafora J."/>
            <person name="Crous P."/>
            <person name="Grigoriev I."/>
        </authorList>
    </citation>
    <scope>NUCLEOTIDE SEQUENCE</scope>
    <source>
        <strain evidence="4">CBS 121167</strain>
    </source>
</reference>
<dbReference type="Proteomes" id="UP000799438">
    <property type="component" value="Unassembled WGS sequence"/>
</dbReference>
<keyword evidence="1" id="KW-0143">Chaperone</keyword>
<evidence type="ECO:0000313" key="4">
    <source>
        <dbReference type="EMBL" id="KAF2136696.1"/>
    </source>
</evidence>
<evidence type="ECO:0000313" key="5">
    <source>
        <dbReference type="Proteomes" id="UP000799438"/>
    </source>
</evidence>
<dbReference type="AlphaFoldDB" id="A0A6A6AYK7"/>
<dbReference type="InterPro" id="IPR051948">
    <property type="entry name" value="Hsp70_co-chaperone_J-domain"/>
</dbReference>
<dbReference type="GO" id="GO:0036503">
    <property type="term" value="P:ERAD pathway"/>
    <property type="evidence" value="ECO:0007669"/>
    <property type="project" value="TreeGrafter"/>
</dbReference>
<dbReference type="SMART" id="SM00271">
    <property type="entry name" value="DnaJ"/>
    <property type="match status" value="1"/>
</dbReference>
<dbReference type="PANTHER" id="PTHR44360">
    <property type="entry name" value="DNAJ HOMOLOG SUBFAMILY B MEMBER 9"/>
    <property type="match status" value="1"/>
</dbReference>
<dbReference type="SUPFAM" id="SSF46565">
    <property type="entry name" value="Chaperone J-domain"/>
    <property type="match status" value="1"/>
</dbReference>
<dbReference type="GO" id="GO:0005783">
    <property type="term" value="C:endoplasmic reticulum"/>
    <property type="evidence" value="ECO:0007669"/>
    <property type="project" value="TreeGrafter"/>
</dbReference>
<dbReference type="Gene3D" id="1.10.287.110">
    <property type="entry name" value="DnaJ domain"/>
    <property type="match status" value="1"/>
</dbReference>
<dbReference type="EMBL" id="ML995514">
    <property type="protein sequence ID" value="KAF2136696.1"/>
    <property type="molecule type" value="Genomic_DNA"/>
</dbReference>
<evidence type="ECO:0000259" key="3">
    <source>
        <dbReference type="PROSITE" id="PS50076"/>
    </source>
</evidence>
<dbReference type="GO" id="GO:0051087">
    <property type="term" value="F:protein-folding chaperone binding"/>
    <property type="evidence" value="ECO:0007669"/>
    <property type="project" value="TreeGrafter"/>
</dbReference>
<gene>
    <name evidence="4" type="ORF">K452DRAFT_302557</name>
</gene>
<organism evidence="4 5">
    <name type="scientific">Aplosporella prunicola CBS 121167</name>
    <dbReference type="NCBI Taxonomy" id="1176127"/>
    <lineage>
        <taxon>Eukaryota</taxon>
        <taxon>Fungi</taxon>
        <taxon>Dikarya</taxon>
        <taxon>Ascomycota</taxon>
        <taxon>Pezizomycotina</taxon>
        <taxon>Dothideomycetes</taxon>
        <taxon>Dothideomycetes incertae sedis</taxon>
        <taxon>Botryosphaeriales</taxon>
        <taxon>Aplosporellaceae</taxon>
        <taxon>Aplosporella</taxon>
    </lineage>
</organism>
<dbReference type="PRINTS" id="PR00625">
    <property type="entry name" value="JDOMAIN"/>
</dbReference>
<dbReference type="RefSeq" id="XP_033392414.1">
    <property type="nucleotide sequence ID" value="XM_033542607.1"/>
</dbReference>
<protein>
    <recommendedName>
        <fullName evidence="3">J domain-containing protein</fullName>
    </recommendedName>
</protein>
<name>A0A6A6AYK7_9PEZI</name>